<dbReference type="PANTHER" id="PTHR11567:SF110">
    <property type="entry name" value="2-PHOSPHOXYLOSE PHOSPHATASE 1"/>
    <property type="match status" value="1"/>
</dbReference>
<dbReference type="GO" id="GO:0003993">
    <property type="term" value="F:acid phosphatase activity"/>
    <property type="evidence" value="ECO:0007669"/>
    <property type="project" value="UniProtKB-EC"/>
</dbReference>
<dbReference type="InterPro" id="IPR000560">
    <property type="entry name" value="His_Pase_clade-2"/>
</dbReference>
<name>A0A7R9FP94_9CRUS</name>
<comment type="catalytic activity">
    <reaction evidence="1">
        <text>a phosphate monoester + H2O = an alcohol + phosphate</text>
        <dbReference type="Rhea" id="RHEA:15017"/>
        <dbReference type="ChEBI" id="CHEBI:15377"/>
        <dbReference type="ChEBI" id="CHEBI:30879"/>
        <dbReference type="ChEBI" id="CHEBI:43474"/>
        <dbReference type="ChEBI" id="CHEBI:67140"/>
        <dbReference type="EC" id="3.1.3.2"/>
    </reaction>
</comment>
<dbReference type="InterPro" id="IPR033379">
    <property type="entry name" value="Acid_Pase_AS"/>
</dbReference>
<keyword evidence="3" id="KW-0378">Hydrolase</keyword>
<keyword evidence="9" id="KW-1185">Reference proteome</keyword>
<evidence type="ECO:0000256" key="5">
    <source>
        <dbReference type="ARBA" id="ARBA00040357"/>
    </source>
</evidence>
<dbReference type="EMBL" id="LR902165">
    <property type="protein sequence ID" value="CAD7250091.1"/>
    <property type="molecule type" value="Genomic_DNA"/>
</dbReference>
<dbReference type="GO" id="GO:0006024">
    <property type="term" value="P:glycosaminoglycan biosynthetic process"/>
    <property type="evidence" value="ECO:0007669"/>
    <property type="project" value="TreeGrafter"/>
</dbReference>
<dbReference type="GO" id="GO:0050650">
    <property type="term" value="P:chondroitin sulfate proteoglycan biosynthetic process"/>
    <property type="evidence" value="ECO:0007669"/>
    <property type="project" value="TreeGrafter"/>
</dbReference>
<dbReference type="SUPFAM" id="SSF53254">
    <property type="entry name" value="Phosphoglycerate mutase-like"/>
    <property type="match status" value="2"/>
</dbReference>
<dbReference type="OrthoDB" id="10262962at2759"/>
<dbReference type="Pfam" id="PF00328">
    <property type="entry name" value="His_Phos_2"/>
    <property type="match status" value="1"/>
</dbReference>
<accession>A0A7R9FP94</accession>
<reference evidence="8" key="1">
    <citation type="submission" date="2020-11" db="EMBL/GenBank/DDBJ databases">
        <authorList>
            <person name="Tran Van P."/>
        </authorList>
    </citation>
    <scope>NUCLEOTIDE SEQUENCE</scope>
</reference>
<evidence type="ECO:0000256" key="1">
    <source>
        <dbReference type="ARBA" id="ARBA00000032"/>
    </source>
</evidence>
<evidence type="ECO:0000256" key="6">
    <source>
        <dbReference type="ARBA" id="ARBA00041499"/>
    </source>
</evidence>
<dbReference type="EMBL" id="CAJPEV010002648">
    <property type="protein sequence ID" value="CAG0897621.1"/>
    <property type="molecule type" value="Genomic_DNA"/>
</dbReference>
<keyword evidence="7" id="KW-0812">Transmembrane</keyword>
<evidence type="ECO:0000256" key="7">
    <source>
        <dbReference type="SAM" id="Phobius"/>
    </source>
</evidence>
<keyword evidence="7" id="KW-1133">Transmembrane helix</keyword>
<gene>
    <name evidence="8" type="ORF">DSTB1V02_LOCUS9874</name>
</gene>
<comment type="catalytic activity">
    <reaction evidence="4">
        <text>3-O-[beta-D-GlcA-(1-&gt;3)-beta-D-Gal-(1-&gt;3)-beta-D-Gal-(1-&gt;4)-beta-D-2-O-P-Xyl]-L-seryl-[protein] + H2O = 3-O-(beta-D-GlcA-(1-&gt;3)-beta-D-Gal-(1-&gt;3)-beta-D-Gal-(1-&gt;4)-beta-D-Xyl)-L-seryl-[protein] + phosphate</text>
        <dbReference type="Rhea" id="RHEA:56512"/>
        <dbReference type="Rhea" id="RHEA-COMP:12573"/>
        <dbReference type="Rhea" id="RHEA-COMP:14559"/>
        <dbReference type="ChEBI" id="CHEBI:15377"/>
        <dbReference type="ChEBI" id="CHEBI:43474"/>
        <dbReference type="ChEBI" id="CHEBI:132093"/>
        <dbReference type="ChEBI" id="CHEBI:140495"/>
    </reaction>
</comment>
<sequence length="301" mass="33852">MQRSMRKVQGKLYRVALCLLFVVISGTLYYRQKASKPEKRLYDALENSTMKSQDEGPMRLCGLQSKFEEEGHLGDNLTLSSVFILVRHGERGPFNPILNSRNTHCGISAEEDNLKFKKYKRDISLVPLKDESFHQFDRTPPAGNWCRPGHLTTHGAFQHLSLGRSLREAYVTETGIPLAITVYLTHFARTFQSALALLFGLLGENVNQAAYELRGYGLMKHVLQTALSRPREEAVQVVIYSGHDYTVRNMLAFFGIPAETPAFAARIVWEFYHSSETAAAYLQHGFVQRLGATSFAGACKA</sequence>
<dbReference type="Gene3D" id="3.40.50.1240">
    <property type="entry name" value="Phosphoglycerate mutase-like"/>
    <property type="match status" value="2"/>
</dbReference>
<evidence type="ECO:0000256" key="4">
    <source>
        <dbReference type="ARBA" id="ARBA00036311"/>
    </source>
</evidence>
<evidence type="ECO:0000256" key="3">
    <source>
        <dbReference type="ARBA" id="ARBA00022801"/>
    </source>
</evidence>
<comment type="similarity">
    <text evidence="2">Belongs to the histidine acid phosphatase family.</text>
</comment>
<evidence type="ECO:0000313" key="8">
    <source>
        <dbReference type="EMBL" id="CAD7250091.1"/>
    </source>
</evidence>
<proteinExistence type="inferred from homology"/>
<keyword evidence="7" id="KW-0472">Membrane</keyword>
<dbReference type="PANTHER" id="PTHR11567">
    <property type="entry name" value="ACID PHOSPHATASE-RELATED"/>
    <property type="match status" value="1"/>
</dbReference>
<dbReference type="Proteomes" id="UP000677054">
    <property type="component" value="Unassembled WGS sequence"/>
</dbReference>
<protein>
    <recommendedName>
        <fullName evidence="5">2-phosphoxylose phosphatase 1</fullName>
    </recommendedName>
    <alternativeName>
        <fullName evidence="6">Acid phosphatase-like protein 2</fullName>
    </alternativeName>
</protein>
<feature type="transmembrane region" description="Helical" evidence="7">
    <location>
        <begin position="12"/>
        <end position="30"/>
    </location>
</feature>
<evidence type="ECO:0000313" key="9">
    <source>
        <dbReference type="Proteomes" id="UP000677054"/>
    </source>
</evidence>
<dbReference type="GO" id="GO:0005794">
    <property type="term" value="C:Golgi apparatus"/>
    <property type="evidence" value="ECO:0007669"/>
    <property type="project" value="TreeGrafter"/>
</dbReference>
<dbReference type="AlphaFoldDB" id="A0A7R9FP94"/>
<dbReference type="InterPro" id="IPR029033">
    <property type="entry name" value="His_PPase_superfam"/>
</dbReference>
<dbReference type="PROSITE" id="PS00616">
    <property type="entry name" value="HIS_ACID_PHOSPHAT_1"/>
    <property type="match status" value="1"/>
</dbReference>
<evidence type="ECO:0000256" key="2">
    <source>
        <dbReference type="ARBA" id="ARBA00005375"/>
    </source>
</evidence>
<dbReference type="InterPro" id="IPR050645">
    <property type="entry name" value="Histidine_acid_phosphatase"/>
</dbReference>
<organism evidence="8">
    <name type="scientific">Darwinula stevensoni</name>
    <dbReference type="NCBI Taxonomy" id="69355"/>
    <lineage>
        <taxon>Eukaryota</taxon>
        <taxon>Metazoa</taxon>
        <taxon>Ecdysozoa</taxon>
        <taxon>Arthropoda</taxon>
        <taxon>Crustacea</taxon>
        <taxon>Oligostraca</taxon>
        <taxon>Ostracoda</taxon>
        <taxon>Podocopa</taxon>
        <taxon>Podocopida</taxon>
        <taxon>Darwinulocopina</taxon>
        <taxon>Darwinuloidea</taxon>
        <taxon>Darwinulidae</taxon>
        <taxon>Darwinula</taxon>
    </lineage>
</organism>